<evidence type="ECO:0000256" key="6">
    <source>
        <dbReference type="ARBA" id="ARBA00023196"/>
    </source>
</evidence>
<dbReference type="NCBIfam" id="NF004403">
    <property type="entry name" value="PRK05758.2-4"/>
    <property type="match status" value="1"/>
</dbReference>
<keyword evidence="6 8" id="KW-0139">CF(1)</keyword>
<dbReference type="InterPro" id="IPR026015">
    <property type="entry name" value="ATP_synth_OSCP/delta_N_sf"/>
</dbReference>
<comment type="subcellular location">
    <subcellularLocation>
        <location evidence="8">Cell membrane</location>
        <topology evidence="8">Peripheral membrane protein</topology>
    </subcellularLocation>
    <subcellularLocation>
        <location evidence="1">Membrane</location>
    </subcellularLocation>
</comment>
<dbReference type="GO" id="GO:0005886">
    <property type="term" value="C:plasma membrane"/>
    <property type="evidence" value="ECO:0007669"/>
    <property type="project" value="UniProtKB-SubCell"/>
</dbReference>
<dbReference type="NCBIfam" id="TIGR01145">
    <property type="entry name" value="ATP_synt_delta"/>
    <property type="match status" value="1"/>
</dbReference>
<dbReference type="SUPFAM" id="SSF47928">
    <property type="entry name" value="N-terminal domain of the delta subunit of the F1F0-ATP synthase"/>
    <property type="match status" value="1"/>
</dbReference>
<comment type="function">
    <text evidence="8">This protein is part of the stalk that links CF(0) to CF(1). It either transmits conformational changes from CF(0) to CF(1) or is implicated in proton conduction.</text>
</comment>
<evidence type="ECO:0000256" key="3">
    <source>
        <dbReference type="ARBA" id="ARBA00022781"/>
    </source>
</evidence>
<protein>
    <recommendedName>
        <fullName evidence="8">ATP synthase subunit delta</fullName>
    </recommendedName>
    <alternativeName>
        <fullName evidence="8">ATP synthase F(1) sector subunit delta</fullName>
    </alternativeName>
    <alternativeName>
        <fullName evidence="8">F-type ATPase subunit delta</fullName>
        <shortName evidence="8">F-ATPase subunit delta</shortName>
    </alternativeName>
</protein>
<sequence length="175" mass="19734">MSGALAKRYARALFEIAEERGLIDQIEGELKDLAEALKQVPDFHKLFTHPRIAVASKKELLEELFKGKASQEVINFLFALVDNKRESEFAEITRAYVEMANDKRGFADAVVTTAKPLSQEELEELAIQFGQMLNKKLRFESVIDPTIIGGVVVKIGDRLYDGSLKTKLEHFAHQI</sequence>
<evidence type="ECO:0000256" key="5">
    <source>
        <dbReference type="ARBA" id="ARBA00023136"/>
    </source>
</evidence>
<keyword evidence="4 8" id="KW-0406">Ion transport</keyword>
<evidence type="ECO:0000256" key="8">
    <source>
        <dbReference type="HAMAP-Rule" id="MF_01416"/>
    </source>
</evidence>
<organism evidence="9 10">
    <name type="scientific">Brevibacillus laterosporus LMG 15441</name>
    <dbReference type="NCBI Taxonomy" id="1042163"/>
    <lineage>
        <taxon>Bacteria</taxon>
        <taxon>Bacillati</taxon>
        <taxon>Bacillota</taxon>
        <taxon>Bacilli</taxon>
        <taxon>Bacillales</taxon>
        <taxon>Paenibacillaceae</taxon>
        <taxon>Brevibacillus</taxon>
    </lineage>
</organism>
<keyword evidence="2 8" id="KW-0813">Transport</keyword>
<keyword evidence="3 8" id="KW-0375">Hydrogen ion transport</keyword>
<evidence type="ECO:0000313" key="10">
    <source>
        <dbReference type="Proteomes" id="UP000005850"/>
    </source>
</evidence>
<dbReference type="STRING" id="1042163.BRLA_c044350"/>
<dbReference type="Gene3D" id="1.10.520.20">
    <property type="entry name" value="N-terminal domain of the delta subunit of the F1F0-ATP synthase"/>
    <property type="match status" value="1"/>
</dbReference>
<evidence type="ECO:0000256" key="2">
    <source>
        <dbReference type="ARBA" id="ARBA00022448"/>
    </source>
</evidence>
<dbReference type="GO" id="GO:0046933">
    <property type="term" value="F:proton-transporting ATP synthase activity, rotational mechanism"/>
    <property type="evidence" value="ECO:0007669"/>
    <property type="project" value="UniProtKB-UniRule"/>
</dbReference>
<dbReference type="KEGG" id="blr:BRLA_c044350"/>
<dbReference type="PROSITE" id="PS00389">
    <property type="entry name" value="ATPASE_DELTA"/>
    <property type="match status" value="1"/>
</dbReference>
<keyword evidence="8" id="KW-1003">Cell membrane</keyword>
<evidence type="ECO:0000313" key="9">
    <source>
        <dbReference type="EMBL" id="AIG28699.1"/>
    </source>
</evidence>
<gene>
    <name evidence="8 9" type="primary">atpH</name>
    <name evidence="9" type="ORF">BRLA_c044350</name>
</gene>
<comment type="similarity">
    <text evidence="8">Belongs to the ATPase delta chain family.</text>
</comment>
<keyword evidence="10" id="KW-1185">Reference proteome</keyword>
<dbReference type="EMBL" id="CP007806">
    <property type="protein sequence ID" value="AIG28699.1"/>
    <property type="molecule type" value="Genomic_DNA"/>
</dbReference>
<evidence type="ECO:0000256" key="1">
    <source>
        <dbReference type="ARBA" id="ARBA00004370"/>
    </source>
</evidence>
<name>A0A075R9Z7_BRELA</name>
<keyword evidence="5 8" id="KW-0472">Membrane</keyword>
<dbReference type="HAMAP" id="MF_01416">
    <property type="entry name" value="ATP_synth_delta_bact"/>
    <property type="match status" value="1"/>
</dbReference>
<evidence type="ECO:0000256" key="4">
    <source>
        <dbReference type="ARBA" id="ARBA00023065"/>
    </source>
</evidence>
<dbReference type="InterPro" id="IPR000711">
    <property type="entry name" value="ATPase_OSCP/dsu"/>
</dbReference>
<dbReference type="AlphaFoldDB" id="A0A075R9Z7"/>
<dbReference type="GO" id="GO:0045259">
    <property type="term" value="C:proton-transporting ATP synthase complex"/>
    <property type="evidence" value="ECO:0007669"/>
    <property type="project" value="UniProtKB-KW"/>
</dbReference>
<accession>A0A075R9Z7</accession>
<evidence type="ECO:0000256" key="7">
    <source>
        <dbReference type="ARBA" id="ARBA00023310"/>
    </source>
</evidence>
<dbReference type="RefSeq" id="WP_003334248.1">
    <property type="nucleotide sequence ID" value="NZ_CP007806.1"/>
</dbReference>
<dbReference type="PANTHER" id="PTHR11910">
    <property type="entry name" value="ATP SYNTHASE DELTA CHAIN"/>
    <property type="match status" value="1"/>
</dbReference>
<comment type="function">
    <text evidence="8">F(1)F(0) ATP synthase produces ATP from ADP in the presence of a proton or sodium gradient. F-type ATPases consist of two structural domains, F(1) containing the extramembraneous catalytic core and F(0) containing the membrane proton channel, linked together by a central stalk and a peripheral stalk. During catalysis, ATP synthesis in the catalytic domain of F(1) is coupled via a rotary mechanism of the central stalk subunits to proton translocation.</text>
</comment>
<dbReference type="HOGENOM" id="CLU_085114_1_1_9"/>
<dbReference type="PRINTS" id="PR00125">
    <property type="entry name" value="ATPASEDELTA"/>
</dbReference>
<dbReference type="Pfam" id="PF00213">
    <property type="entry name" value="OSCP"/>
    <property type="match status" value="1"/>
</dbReference>
<keyword evidence="7 8" id="KW-0066">ATP synthesis</keyword>
<proteinExistence type="inferred from homology"/>
<dbReference type="Proteomes" id="UP000005850">
    <property type="component" value="Chromosome"/>
</dbReference>
<dbReference type="eggNOG" id="COG0712">
    <property type="taxonomic scope" value="Bacteria"/>
</dbReference>
<reference evidence="9 10" key="1">
    <citation type="journal article" date="2011" name="J. Bacteriol.">
        <title>Genome sequence of Brevibacillus laterosporus LMG 15441, a pathogen of invertebrates.</title>
        <authorList>
            <person name="Djukic M."/>
            <person name="Poehlein A."/>
            <person name="Thurmer A."/>
            <person name="Daniel R."/>
        </authorList>
    </citation>
    <scope>NUCLEOTIDE SEQUENCE [LARGE SCALE GENOMIC DNA]</scope>
    <source>
        <strain evidence="9 10">LMG 15441</strain>
    </source>
</reference>
<dbReference type="InterPro" id="IPR020781">
    <property type="entry name" value="ATPase_OSCP/d_CS"/>
</dbReference>